<organism evidence="1">
    <name type="scientific">Candidatus Kentrum sp. UNK</name>
    <dbReference type="NCBI Taxonomy" id="2126344"/>
    <lineage>
        <taxon>Bacteria</taxon>
        <taxon>Pseudomonadati</taxon>
        <taxon>Pseudomonadota</taxon>
        <taxon>Gammaproteobacteria</taxon>
        <taxon>Candidatus Kentrum</taxon>
    </lineage>
</organism>
<proteinExistence type="predicted"/>
<evidence type="ECO:0008006" key="3">
    <source>
        <dbReference type="Google" id="ProtNLM"/>
    </source>
</evidence>
<gene>
    <name evidence="1" type="ORF">BECKUNK1418G_GA0071005_10344</name>
    <name evidence="2" type="ORF">BECKUNK1418H_GA0071006_10405</name>
</gene>
<sequence length="390" mass="45052">MARPREILTILCSGASLGAYVPGLLLGHQLAARGFRTDVLVLENLLPVDKRDNVHKTKFAFHRNFALARIAQKMATDIVPSLDRIRVDSLLTAWRREGRRRFIVIYGFWMPIIERYRRQVDSSGHLRFDLCHMDAATSVSWNLYDTTDPYYRHIWFFRQAERRLPYRLPVTEDEPLPYRERNGRFLIHGGGWGLGAYRSKIPELSARGIALDVTVYEPDDLAERPEGHRYRGNRYFMIDPNWRAWERDAAGRHHFPPFGQIASDGSVDFRYHDACPEVYPLVRQCQAIISKPGGSTLVDSLSAATPLILLEPYGEYEQKNGELWQSLGFAISYDQWAEMDFSTSVLGELHHNLLLARARTPSYIESWMRPLRSRIGQCHSQLRTPMEYGV</sequence>
<accession>A0A451ABQ5</accession>
<evidence type="ECO:0000313" key="1">
    <source>
        <dbReference type="EMBL" id="VFK63478.1"/>
    </source>
</evidence>
<dbReference type="AlphaFoldDB" id="A0A451ABQ5"/>
<dbReference type="EMBL" id="CAADGD010000040">
    <property type="protein sequence ID" value="VFK70826.1"/>
    <property type="molecule type" value="Genomic_DNA"/>
</dbReference>
<protein>
    <recommendedName>
        <fullName evidence="3">UDP-N-acetylglucosamine:LPS N-acetylglucosamine transferase</fullName>
    </recommendedName>
</protein>
<dbReference type="EMBL" id="CAADFZ010000034">
    <property type="protein sequence ID" value="VFK63478.1"/>
    <property type="molecule type" value="Genomic_DNA"/>
</dbReference>
<name>A0A451ABQ5_9GAMM</name>
<evidence type="ECO:0000313" key="2">
    <source>
        <dbReference type="EMBL" id="VFK70826.1"/>
    </source>
</evidence>
<reference evidence="1" key="1">
    <citation type="submission" date="2019-02" db="EMBL/GenBank/DDBJ databases">
        <authorList>
            <person name="Gruber-Vodicka R. H."/>
            <person name="Seah K. B. B."/>
        </authorList>
    </citation>
    <scope>NUCLEOTIDE SEQUENCE</scope>
    <source>
        <strain evidence="2">BECK_BY19</strain>
        <strain evidence="1">BECK_BY8</strain>
    </source>
</reference>
<dbReference type="Gene3D" id="3.40.50.2000">
    <property type="entry name" value="Glycogen Phosphorylase B"/>
    <property type="match status" value="1"/>
</dbReference>